<dbReference type="Pfam" id="PF12248">
    <property type="entry name" value="Methyltransf_FA"/>
    <property type="match status" value="1"/>
</dbReference>
<protein>
    <recommendedName>
        <fullName evidence="2">Farnesoic acid O-methyl transferase domain-containing protein</fullName>
    </recommendedName>
</protein>
<dbReference type="EMBL" id="JASMQC010000019">
    <property type="protein sequence ID" value="KAK1937853.1"/>
    <property type="molecule type" value="Genomic_DNA"/>
</dbReference>
<gene>
    <name evidence="3" type="ORF">P3T76_009590</name>
</gene>
<dbReference type="InterPro" id="IPR022041">
    <property type="entry name" value="Methyltransf_FA"/>
</dbReference>
<accession>A0AAD9LIF1</accession>
<proteinExistence type="predicted"/>
<comment type="caution">
    <text evidence="3">The sequence shown here is derived from an EMBL/GenBank/DDBJ whole genome shotgun (WGS) entry which is preliminary data.</text>
</comment>
<evidence type="ECO:0000313" key="4">
    <source>
        <dbReference type="Proteomes" id="UP001259832"/>
    </source>
</evidence>
<dbReference type="AlphaFoldDB" id="A0AAD9LIF1"/>
<organism evidence="3 4">
    <name type="scientific">Phytophthora citrophthora</name>
    <dbReference type="NCBI Taxonomy" id="4793"/>
    <lineage>
        <taxon>Eukaryota</taxon>
        <taxon>Sar</taxon>
        <taxon>Stramenopiles</taxon>
        <taxon>Oomycota</taxon>
        <taxon>Peronosporomycetes</taxon>
        <taxon>Peronosporales</taxon>
        <taxon>Peronosporaceae</taxon>
        <taxon>Phytophthora</taxon>
    </lineage>
</organism>
<reference evidence="3" key="1">
    <citation type="submission" date="2023-08" db="EMBL/GenBank/DDBJ databases">
        <title>Reference Genome Resource for the Citrus Pathogen Phytophthora citrophthora.</title>
        <authorList>
            <person name="Moller H."/>
            <person name="Coetzee B."/>
            <person name="Rose L.J."/>
            <person name="Van Niekerk J.M."/>
        </authorList>
    </citation>
    <scope>NUCLEOTIDE SEQUENCE</scope>
    <source>
        <strain evidence="3">STE-U-9442</strain>
    </source>
</reference>
<evidence type="ECO:0000313" key="3">
    <source>
        <dbReference type="EMBL" id="KAK1937853.1"/>
    </source>
</evidence>
<dbReference type="Proteomes" id="UP001259832">
    <property type="component" value="Unassembled WGS sequence"/>
</dbReference>
<evidence type="ECO:0000259" key="2">
    <source>
        <dbReference type="Pfam" id="PF12248"/>
    </source>
</evidence>
<feature type="domain" description="Farnesoic acid O-methyl transferase" evidence="2">
    <location>
        <begin position="92"/>
        <end position="188"/>
    </location>
</feature>
<sequence>MSTGDVSTPPSELQLGALYGRYRHWRSPPPPLTDAAMEDSSNDTPLASLCALVVQFEASSREDFRVGFAPSPEASTDASEDANGSERRRKIHTEWKYEVAVGTSGNTELVWRKSASGRNQEVDLARVFTGRTCSTQEFVPYWVVVEVQSGSMSFGVGAQVGQDVLSTVQDPDFIRVTQTAFTSWDSPVSIRAIQVHGVYEGQMEALAAANVAAFPPPRAMVRADPWGKEDLLTPEQKQQYEAEFAASKRRAERFGAPFASP</sequence>
<name>A0AAD9LIF1_9STRA</name>
<evidence type="ECO:0000256" key="1">
    <source>
        <dbReference type="SAM" id="MobiDB-lite"/>
    </source>
</evidence>
<keyword evidence="4" id="KW-1185">Reference proteome</keyword>
<feature type="region of interest" description="Disordered" evidence="1">
    <location>
        <begin position="67"/>
        <end position="88"/>
    </location>
</feature>